<keyword evidence="6" id="KW-0175">Coiled coil</keyword>
<dbReference type="GO" id="GO:0003700">
    <property type="term" value="F:DNA-binding transcription factor activity"/>
    <property type="evidence" value="ECO:0007669"/>
    <property type="project" value="InterPro"/>
</dbReference>
<sequence length="425" mass="45495">MEKVFSMGDLHDPFWAPYPAPSTSVIAGVEPSFISRCPSEWLLERLLKEVPVPESSLTLDPSYSRADSTPGALPISDRKDVGGGAQGGDGVVEIKGSLASAVLQPEPPPSADPAEYAAFLKQRLDICCAAVARSRVSAMAPQDPSVAESRADSSLLGFEAHAKGSGTVIPAMSLLQNSSGSHSQGIAATSGSSREQSDDDELDGEAENLGNMDPSDAKRIRRMLSNRESARRSRRRKQAHLSELDTQVSQLRVENSSLLKRLTDVSQKYNEAAVDNRILKADVETLRAKVKMAEDAVKRVTGMSPMFPTMSDISSISIPFAGSPSEVSSNSSIPIQDDPSHFFAPTALQGINKYHPDIASVVPPAEDFVHSSLGVGEMGQTSSIQRVESLEHLQKRICRGSAAFGSMQWDAAGWDTESSGSKNQI</sequence>
<proteinExistence type="predicted"/>
<protein>
    <submittedName>
        <fullName evidence="9">Light-inducible protein CPRF2</fullName>
    </submittedName>
</protein>
<keyword evidence="10" id="KW-1185">Reference proteome</keyword>
<keyword evidence="2" id="KW-0805">Transcription regulation</keyword>
<comment type="subcellular location">
    <subcellularLocation>
        <location evidence="1">Nucleus</location>
    </subcellularLocation>
</comment>
<evidence type="ECO:0000256" key="3">
    <source>
        <dbReference type="ARBA" id="ARBA00023125"/>
    </source>
</evidence>
<feature type="compositionally biased region" description="Polar residues" evidence="7">
    <location>
        <begin position="178"/>
        <end position="194"/>
    </location>
</feature>
<feature type="region of interest" description="Disordered" evidence="7">
    <location>
        <begin position="178"/>
        <end position="216"/>
    </location>
</feature>
<evidence type="ECO:0000313" key="9">
    <source>
        <dbReference type="EMBL" id="KAK8955053.1"/>
    </source>
</evidence>
<evidence type="ECO:0000256" key="5">
    <source>
        <dbReference type="ARBA" id="ARBA00023242"/>
    </source>
</evidence>
<dbReference type="AlphaFoldDB" id="A0AAP0C1S9"/>
<evidence type="ECO:0000313" key="10">
    <source>
        <dbReference type="Proteomes" id="UP001418222"/>
    </source>
</evidence>
<feature type="region of interest" description="Disordered" evidence="7">
    <location>
        <begin position="55"/>
        <end position="89"/>
    </location>
</feature>
<reference evidence="9 10" key="1">
    <citation type="journal article" date="2022" name="Nat. Plants">
        <title>Genomes of leafy and leafless Platanthera orchids illuminate the evolution of mycoheterotrophy.</title>
        <authorList>
            <person name="Li M.H."/>
            <person name="Liu K.W."/>
            <person name="Li Z."/>
            <person name="Lu H.C."/>
            <person name="Ye Q.L."/>
            <person name="Zhang D."/>
            <person name="Wang J.Y."/>
            <person name="Li Y.F."/>
            <person name="Zhong Z.M."/>
            <person name="Liu X."/>
            <person name="Yu X."/>
            <person name="Liu D.K."/>
            <person name="Tu X.D."/>
            <person name="Liu B."/>
            <person name="Hao Y."/>
            <person name="Liao X.Y."/>
            <person name="Jiang Y.T."/>
            <person name="Sun W.H."/>
            <person name="Chen J."/>
            <person name="Chen Y.Q."/>
            <person name="Ai Y."/>
            <person name="Zhai J.W."/>
            <person name="Wu S.S."/>
            <person name="Zhou Z."/>
            <person name="Hsiao Y.Y."/>
            <person name="Wu W.L."/>
            <person name="Chen Y.Y."/>
            <person name="Lin Y.F."/>
            <person name="Hsu J.L."/>
            <person name="Li C.Y."/>
            <person name="Wang Z.W."/>
            <person name="Zhao X."/>
            <person name="Zhong W.Y."/>
            <person name="Ma X.K."/>
            <person name="Ma L."/>
            <person name="Huang J."/>
            <person name="Chen G.Z."/>
            <person name="Huang M.Z."/>
            <person name="Huang L."/>
            <person name="Peng D.H."/>
            <person name="Luo Y.B."/>
            <person name="Zou S.Q."/>
            <person name="Chen S.P."/>
            <person name="Lan S."/>
            <person name="Tsai W.C."/>
            <person name="Van de Peer Y."/>
            <person name="Liu Z.J."/>
        </authorList>
    </citation>
    <scope>NUCLEOTIDE SEQUENCE [LARGE SCALE GENOMIC DNA]</scope>
    <source>
        <strain evidence="9">Lor287</strain>
    </source>
</reference>
<evidence type="ECO:0000256" key="7">
    <source>
        <dbReference type="SAM" id="MobiDB-lite"/>
    </source>
</evidence>
<dbReference type="InterPro" id="IPR046347">
    <property type="entry name" value="bZIP_sf"/>
</dbReference>
<feature type="compositionally biased region" description="Acidic residues" evidence="7">
    <location>
        <begin position="197"/>
        <end position="206"/>
    </location>
</feature>
<keyword evidence="3" id="KW-0238">DNA-binding</keyword>
<dbReference type="PANTHER" id="PTHR46408">
    <property type="entry name" value="BASIC LEUCINE ZIPPER 63"/>
    <property type="match status" value="1"/>
</dbReference>
<organism evidence="9 10">
    <name type="scientific">Platanthera zijinensis</name>
    <dbReference type="NCBI Taxonomy" id="2320716"/>
    <lineage>
        <taxon>Eukaryota</taxon>
        <taxon>Viridiplantae</taxon>
        <taxon>Streptophyta</taxon>
        <taxon>Embryophyta</taxon>
        <taxon>Tracheophyta</taxon>
        <taxon>Spermatophyta</taxon>
        <taxon>Magnoliopsida</taxon>
        <taxon>Liliopsida</taxon>
        <taxon>Asparagales</taxon>
        <taxon>Orchidaceae</taxon>
        <taxon>Orchidoideae</taxon>
        <taxon>Orchideae</taxon>
        <taxon>Orchidinae</taxon>
        <taxon>Platanthera</taxon>
    </lineage>
</organism>
<evidence type="ECO:0000256" key="1">
    <source>
        <dbReference type="ARBA" id="ARBA00004123"/>
    </source>
</evidence>
<dbReference type="PROSITE" id="PS00036">
    <property type="entry name" value="BZIP_BASIC"/>
    <property type="match status" value="1"/>
</dbReference>
<dbReference type="Pfam" id="PF12498">
    <property type="entry name" value="bZIP_C"/>
    <property type="match status" value="1"/>
</dbReference>
<comment type="caution">
    <text evidence="9">The sequence shown here is derived from an EMBL/GenBank/DDBJ whole genome shotgun (WGS) entry which is preliminary data.</text>
</comment>
<dbReference type="InterPro" id="IPR045314">
    <property type="entry name" value="bZIP_plant_GBF1"/>
</dbReference>
<evidence type="ECO:0000256" key="2">
    <source>
        <dbReference type="ARBA" id="ARBA00023015"/>
    </source>
</evidence>
<dbReference type="Proteomes" id="UP001418222">
    <property type="component" value="Unassembled WGS sequence"/>
</dbReference>
<dbReference type="SUPFAM" id="SSF57959">
    <property type="entry name" value="Leucine zipper domain"/>
    <property type="match status" value="1"/>
</dbReference>
<dbReference type="InterPro" id="IPR020983">
    <property type="entry name" value="Basic_leucine-zipper_C"/>
</dbReference>
<dbReference type="Gene3D" id="1.20.5.170">
    <property type="match status" value="1"/>
</dbReference>
<keyword evidence="5" id="KW-0539">Nucleus</keyword>
<keyword evidence="4" id="KW-0804">Transcription</keyword>
<dbReference type="PROSITE" id="PS50217">
    <property type="entry name" value="BZIP"/>
    <property type="match status" value="1"/>
</dbReference>
<evidence type="ECO:0000259" key="8">
    <source>
        <dbReference type="PROSITE" id="PS50217"/>
    </source>
</evidence>
<dbReference type="GO" id="GO:0003677">
    <property type="term" value="F:DNA binding"/>
    <property type="evidence" value="ECO:0007669"/>
    <property type="project" value="UniProtKB-KW"/>
</dbReference>
<name>A0AAP0C1S9_9ASPA</name>
<dbReference type="GO" id="GO:0005634">
    <property type="term" value="C:nucleus"/>
    <property type="evidence" value="ECO:0007669"/>
    <property type="project" value="UniProtKB-SubCell"/>
</dbReference>
<evidence type="ECO:0000256" key="4">
    <source>
        <dbReference type="ARBA" id="ARBA00023163"/>
    </source>
</evidence>
<accession>A0AAP0C1S9</accession>
<dbReference type="FunFam" id="1.20.5.170:FF:000020">
    <property type="entry name" value="BZIP transcription factor"/>
    <property type="match status" value="1"/>
</dbReference>
<dbReference type="InterPro" id="IPR004827">
    <property type="entry name" value="bZIP"/>
</dbReference>
<dbReference type="CDD" id="cd14702">
    <property type="entry name" value="bZIP_plant_GBF1"/>
    <property type="match status" value="1"/>
</dbReference>
<evidence type="ECO:0000256" key="6">
    <source>
        <dbReference type="SAM" id="Coils"/>
    </source>
</evidence>
<feature type="compositionally biased region" description="Polar residues" evidence="7">
    <location>
        <begin position="55"/>
        <end position="67"/>
    </location>
</feature>
<dbReference type="EMBL" id="JBBWWQ010000002">
    <property type="protein sequence ID" value="KAK8955053.1"/>
    <property type="molecule type" value="Genomic_DNA"/>
</dbReference>
<feature type="domain" description="BZIP" evidence="8">
    <location>
        <begin position="216"/>
        <end position="271"/>
    </location>
</feature>
<dbReference type="Pfam" id="PF00170">
    <property type="entry name" value="bZIP_1"/>
    <property type="match status" value="1"/>
</dbReference>
<dbReference type="SMART" id="SM00338">
    <property type="entry name" value="BRLZ"/>
    <property type="match status" value="1"/>
</dbReference>
<gene>
    <name evidence="9" type="primary">CPRF2</name>
    <name evidence="9" type="ORF">KSP39_PZI002419</name>
</gene>
<dbReference type="PANTHER" id="PTHR46408:SF10">
    <property type="entry name" value="BASIC LEUCINE ZIPPER 63"/>
    <property type="match status" value="1"/>
</dbReference>
<feature type="coiled-coil region" evidence="6">
    <location>
        <begin position="241"/>
        <end position="296"/>
    </location>
</feature>